<feature type="region of interest" description="Disordered" evidence="1">
    <location>
        <begin position="76"/>
        <end position="168"/>
    </location>
</feature>
<feature type="compositionally biased region" description="Polar residues" evidence="1">
    <location>
        <begin position="132"/>
        <end position="147"/>
    </location>
</feature>
<proteinExistence type="predicted"/>
<feature type="region of interest" description="Disordered" evidence="1">
    <location>
        <begin position="203"/>
        <end position="228"/>
    </location>
</feature>
<gene>
    <name evidence="2" type="ORF">BT96DRAFT_936321</name>
</gene>
<keyword evidence="3" id="KW-1185">Reference proteome</keyword>
<name>A0A6A4I4J6_9AGAR</name>
<reference evidence="2" key="1">
    <citation type="journal article" date="2019" name="Environ. Microbiol.">
        <title>Fungal ecological strategies reflected in gene transcription - a case study of two litter decomposers.</title>
        <authorList>
            <person name="Barbi F."/>
            <person name="Kohler A."/>
            <person name="Barry K."/>
            <person name="Baskaran P."/>
            <person name="Daum C."/>
            <person name="Fauchery L."/>
            <person name="Ihrmark K."/>
            <person name="Kuo A."/>
            <person name="LaButti K."/>
            <person name="Lipzen A."/>
            <person name="Morin E."/>
            <person name="Grigoriev I.V."/>
            <person name="Henrissat B."/>
            <person name="Lindahl B."/>
            <person name="Martin F."/>
        </authorList>
    </citation>
    <scope>NUCLEOTIDE SEQUENCE</scope>
    <source>
        <strain evidence="2">JB14</strain>
    </source>
</reference>
<sequence length="262" mass="26969">MPPGIQFTEPVICNPVDASQVSQLGPIAPSQTVLSLINTSTVPVALPNYRPAASSTRDFLNAEGLHVSSKSLSAAKSVAGNPSGTSNDGPPTLNVGNSSLDSGAMSSGSAPSGPAPLHGDTPSGPAPLHGDNSFSDSHTTPSGSLAQASALPKHKKGQMGAEEKRMAHAAAHAKCEQLTEAVRDSSAKVPYCLGKFKSNLDTLSVPGTPREPRLPKLPEGPKGHPPFPMGTRLSKWKGRLNLEVAQGTNAGPREITSLLKTL</sequence>
<dbReference type="Proteomes" id="UP000799118">
    <property type="component" value="Unassembled WGS sequence"/>
</dbReference>
<evidence type="ECO:0000313" key="3">
    <source>
        <dbReference type="Proteomes" id="UP000799118"/>
    </source>
</evidence>
<feature type="compositionally biased region" description="Polar residues" evidence="1">
    <location>
        <begin position="80"/>
        <end position="89"/>
    </location>
</feature>
<dbReference type="AlphaFoldDB" id="A0A6A4I4J6"/>
<evidence type="ECO:0000256" key="1">
    <source>
        <dbReference type="SAM" id="MobiDB-lite"/>
    </source>
</evidence>
<organism evidence="2 3">
    <name type="scientific">Gymnopus androsaceus JB14</name>
    <dbReference type="NCBI Taxonomy" id="1447944"/>
    <lineage>
        <taxon>Eukaryota</taxon>
        <taxon>Fungi</taxon>
        <taxon>Dikarya</taxon>
        <taxon>Basidiomycota</taxon>
        <taxon>Agaricomycotina</taxon>
        <taxon>Agaricomycetes</taxon>
        <taxon>Agaricomycetidae</taxon>
        <taxon>Agaricales</taxon>
        <taxon>Marasmiineae</taxon>
        <taxon>Omphalotaceae</taxon>
        <taxon>Gymnopus</taxon>
    </lineage>
</organism>
<evidence type="ECO:0000313" key="2">
    <source>
        <dbReference type="EMBL" id="KAE9403705.1"/>
    </source>
</evidence>
<feature type="compositionally biased region" description="Basic and acidic residues" evidence="1">
    <location>
        <begin position="210"/>
        <end position="222"/>
    </location>
</feature>
<accession>A0A6A4I4J6</accession>
<feature type="compositionally biased region" description="Low complexity" evidence="1">
    <location>
        <begin position="96"/>
        <end position="116"/>
    </location>
</feature>
<dbReference type="EMBL" id="ML769423">
    <property type="protein sequence ID" value="KAE9403705.1"/>
    <property type="molecule type" value="Genomic_DNA"/>
</dbReference>
<protein>
    <submittedName>
        <fullName evidence="2">Uncharacterized protein</fullName>
    </submittedName>
</protein>